<dbReference type="PROSITE" id="PS51194">
    <property type="entry name" value="HELICASE_CTER"/>
    <property type="match status" value="1"/>
</dbReference>
<evidence type="ECO:0000259" key="15">
    <source>
        <dbReference type="PROSITE" id="PS51192"/>
    </source>
</evidence>
<keyword evidence="5" id="KW-0698">rRNA processing</keyword>
<keyword evidence="8 13" id="KW-0347">Helicase</keyword>
<dbReference type="InterPro" id="IPR014001">
    <property type="entry name" value="Helicase_ATP-bd"/>
</dbReference>
<evidence type="ECO:0000259" key="17">
    <source>
        <dbReference type="PROSITE" id="PS51195"/>
    </source>
</evidence>
<dbReference type="Pfam" id="PF00271">
    <property type="entry name" value="Helicase_C"/>
    <property type="match status" value="1"/>
</dbReference>
<dbReference type="SMART" id="SM00490">
    <property type="entry name" value="HELICc"/>
    <property type="match status" value="1"/>
</dbReference>
<keyword evidence="7 13" id="KW-0378">Hydrolase</keyword>
<dbReference type="InterPro" id="IPR027417">
    <property type="entry name" value="P-loop_NTPase"/>
</dbReference>
<feature type="domain" description="Helicase C-terminal" evidence="16">
    <location>
        <begin position="477"/>
        <end position="629"/>
    </location>
</feature>
<feature type="region of interest" description="Disordered" evidence="14">
    <location>
        <begin position="1"/>
        <end position="198"/>
    </location>
</feature>
<keyword evidence="19" id="KW-1185">Reference proteome</keyword>
<feature type="short sequence motif" description="Q motif" evidence="12">
    <location>
        <begin position="222"/>
        <end position="248"/>
    </location>
</feature>
<dbReference type="InterPro" id="IPR000629">
    <property type="entry name" value="RNA-helicase_DEAD-box_CS"/>
</dbReference>
<keyword evidence="9 13" id="KW-0067">ATP-binding</keyword>
<dbReference type="SUPFAM" id="SSF52540">
    <property type="entry name" value="P-loop containing nucleoside triphosphate hydrolases"/>
    <property type="match status" value="1"/>
</dbReference>
<feature type="compositionally biased region" description="Low complexity" evidence="14">
    <location>
        <begin position="173"/>
        <end position="190"/>
    </location>
</feature>
<proteinExistence type="inferred from homology"/>
<comment type="similarity">
    <text evidence="2">Belongs to the DEAD box helicase family. DDX5/DBP2 subfamily.</text>
</comment>
<feature type="domain" description="Helicase ATP-binding" evidence="15">
    <location>
        <begin position="251"/>
        <end position="438"/>
    </location>
</feature>
<dbReference type="InterPro" id="IPR014014">
    <property type="entry name" value="RNA_helicase_DEAD_Q_motif"/>
</dbReference>
<evidence type="ECO:0000256" key="10">
    <source>
        <dbReference type="ARBA" id="ARBA00023242"/>
    </source>
</evidence>
<evidence type="ECO:0000256" key="13">
    <source>
        <dbReference type="RuleBase" id="RU000492"/>
    </source>
</evidence>
<comment type="function">
    <text evidence="11">ATP-dependent RNA helicase required for 60S ribosomal subunit synthesis. Involved in efficient pre-rRNA processing, predominantly at site A3, which is necessary for the normal formation of 25S and 5.8S rRNAs.</text>
</comment>
<keyword evidence="6 13" id="KW-0547">Nucleotide-binding</keyword>
<organism evidence="18 19">
    <name type="scientific">Somion occarium</name>
    <dbReference type="NCBI Taxonomy" id="3059160"/>
    <lineage>
        <taxon>Eukaryota</taxon>
        <taxon>Fungi</taxon>
        <taxon>Dikarya</taxon>
        <taxon>Basidiomycota</taxon>
        <taxon>Agaricomycotina</taxon>
        <taxon>Agaricomycetes</taxon>
        <taxon>Polyporales</taxon>
        <taxon>Cerrenaceae</taxon>
        <taxon>Somion</taxon>
    </lineage>
</organism>
<dbReference type="InterPro" id="IPR001650">
    <property type="entry name" value="Helicase_C-like"/>
</dbReference>
<comment type="subcellular location">
    <subcellularLocation>
        <location evidence="1">Nucleus</location>
        <location evidence="1">Nucleolus</location>
    </subcellularLocation>
</comment>
<dbReference type="PROSITE" id="PS00039">
    <property type="entry name" value="DEAD_ATP_HELICASE"/>
    <property type="match status" value="1"/>
</dbReference>
<dbReference type="EMBL" id="OZ037944">
    <property type="protein sequence ID" value="CAL1697295.1"/>
    <property type="molecule type" value="Genomic_DNA"/>
</dbReference>
<dbReference type="EC" id="3.6.4.13" evidence="3"/>
<evidence type="ECO:0000256" key="7">
    <source>
        <dbReference type="ARBA" id="ARBA00022801"/>
    </source>
</evidence>
<evidence type="ECO:0000313" key="18">
    <source>
        <dbReference type="EMBL" id="CAL1697295.1"/>
    </source>
</evidence>
<evidence type="ECO:0000256" key="14">
    <source>
        <dbReference type="SAM" id="MobiDB-lite"/>
    </source>
</evidence>
<sequence length="652" mass="70964">MTIELANDTSLKVKKSKKSKKDETSTPDSLEIAGINSSVDVSVKEKKHKKKKRKAEESDETSAAADSNGAESSRREKKKKSKKDNAAASTPTEQSVAEGAMNADEPEQLLSEGSPEKKRKREQEEQAAPLTDGKKKKKRKTEEASETIQAEPSSSKKDKKDKNKKHKKDKASSSESATATPAEASSSITPTVATPSPSDDVSAFLTKNAITIHSETPITPVLSFSQLSIPDALQSAFVGFKEPTPIQSCAWPPALEGRDVVGIAETGSGKTLAFGLPGLARIVSTTYKHTKPVALILAPTRELAIQTHDTLDGLGESFGIRSVALFGGVDKAGQIQLLRNDKKKGGKNPKGLTTRVIVGTPGRILDLVNDGICDLSEVHYLVLDEADRMLDKGFENDIRSIISHTKQGDERQTLMFSATWPDAVRRLAATFQRDPVRVTVGSDDLTANSRVEQVVEVFDDQRSKDSRVVGHLTKLLPKKAQIASVDTRRILVFALYKKEAQRVEQMLRYKAFSVGGLHGDMSQNARMDALQKFKNGETPVLVATDVAARGLDIPNVAAVINYTFPLTIEDYIHRIGRTGRGGKSGKSITFFTGDGHERALAGELARVLRESGFECEDLKKFPMTIKKKTHGAYGAFFRDDIPAPKGPTKITF</sequence>
<dbReference type="InterPro" id="IPR044742">
    <property type="entry name" value="DEAD/DEAH_RhlB"/>
</dbReference>
<feature type="domain" description="DEAD-box RNA helicase Q" evidence="17">
    <location>
        <begin position="222"/>
        <end position="248"/>
    </location>
</feature>
<evidence type="ECO:0000256" key="11">
    <source>
        <dbReference type="ARBA" id="ARBA00037449"/>
    </source>
</evidence>
<evidence type="ECO:0000256" key="9">
    <source>
        <dbReference type="ARBA" id="ARBA00022840"/>
    </source>
</evidence>
<dbReference type="Pfam" id="PF00270">
    <property type="entry name" value="DEAD"/>
    <property type="match status" value="1"/>
</dbReference>
<evidence type="ECO:0000313" key="19">
    <source>
        <dbReference type="Proteomes" id="UP001497453"/>
    </source>
</evidence>
<dbReference type="Proteomes" id="UP001497453">
    <property type="component" value="Chromosome 1"/>
</dbReference>
<evidence type="ECO:0000256" key="4">
    <source>
        <dbReference type="ARBA" id="ARBA00022517"/>
    </source>
</evidence>
<gene>
    <name evidence="18" type="ORF">GFSPODELE1_LOCUS1581</name>
</gene>
<protein>
    <recommendedName>
        <fullName evidence="3">RNA helicase</fullName>
        <ecNumber evidence="3">3.6.4.13</ecNumber>
    </recommendedName>
</protein>
<accession>A0ABP1CNP9</accession>
<dbReference type="PROSITE" id="PS51195">
    <property type="entry name" value="Q_MOTIF"/>
    <property type="match status" value="1"/>
</dbReference>
<evidence type="ECO:0000256" key="1">
    <source>
        <dbReference type="ARBA" id="ARBA00004604"/>
    </source>
</evidence>
<evidence type="ECO:0000256" key="12">
    <source>
        <dbReference type="PROSITE-ProRule" id="PRU00552"/>
    </source>
</evidence>
<dbReference type="InterPro" id="IPR011545">
    <property type="entry name" value="DEAD/DEAH_box_helicase_dom"/>
</dbReference>
<evidence type="ECO:0000256" key="3">
    <source>
        <dbReference type="ARBA" id="ARBA00012552"/>
    </source>
</evidence>
<name>A0ABP1CNP9_9APHY</name>
<dbReference type="CDD" id="cd18787">
    <property type="entry name" value="SF2_C_DEAD"/>
    <property type="match status" value="1"/>
</dbReference>
<dbReference type="PANTHER" id="PTHR47958">
    <property type="entry name" value="ATP-DEPENDENT RNA HELICASE DBP3"/>
    <property type="match status" value="1"/>
</dbReference>
<evidence type="ECO:0000256" key="2">
    <source>
        <dbReference type="ARBA" id="ARBA00009334"/>
    </source>
</evidence>
<evidence type="ECO:0000256" key="6">
    <source>
        <dbReference type="ARBA" id="ARBA00022741"/>
    </source>
</evidence>
<evidence type="ECO:0000256" key="5">
    <source>
        <dbReference type="ARBA" id="ARBA00022552"/>
    </source>
</evidence>
<dbReference type="CDD" id="cd00268">
    <property type="entry name" value="DEADc"/>
    <property type="match status" value="1"/>
</dbReference>
<keyword evidence="4" id="KW-0690">Ribosome biogenesis</keyword>
<reference evidence="19" key="1">
    <citation type="submission" date="2024-04" db="EMBL/GenBank/DDBJ databases">
        <authorList>
            <person name="Shaw F."/>
            <person name="Minotto A."/>
        </authorList>
    </citation>
    <scope>NUCLEOTIDE SEQUENCE [LARGE SCALE GENOMIC DNA]</scope>
</reference>
<dbReference type="PROSITE" id="PS51192">
    <property type="entry name" value="HELICASE_ATP_BIND_1"/>
    <property type="match status" value="1"/>
</dbReference>
<dbReference type="SMART" id="SM00487">
    <property type="entry name" value="DEXDc"/>
    <property type="match status" value="1"/>
</dbReference>
<keyword evidence="10" id="KW-0539">Nucleus</keyword>
<evidence type="ECO:0000256" key="8">
    <source>
        <dbReference type="ARBA" id="ARBA00022806"/>
    </source>
</evidence>
<evidence type="ECO:0000259" key="16">
    <source>
        <dbReference type="PROSITE" id="PS51194"/>
    </source>
</evidence>
<dbReference type="Gene3D" id="3.40.50.300">
    <property type="entry name" value="P-loop containing nucleotide triphosphate hydrolases"/>
    <property type="match status" value="2"/>
</dbReference>